<dbReference type="InterPro" id="IPR031989">
    <property type="entry name" value="DUF5067"/>
</dbReference>
<dbReference type="Gene3D" id="2.60.40.1240">
    <property type="match status" value="2"/>
</dbReference>
<dbReference type="Proteomes" id="UP000245753">
    <property type="component" value="Unassembled WGS sequence"/>
</dbReference>
<keyword evidence="6" id="KW-1185">Reference proteome</keyword>
<dbReference type="EMBL" id="QFFN01000025">
    <property type="protein sequence ID" value="PWG59334.1"/>
    <property type="molecule type" value="Genomic_DNA"/>
</dbReference>
<dbReference type="Pfam" id="PF16729">
    <property type="entry name" value="DUF5067"/>
    <property type="match status" value="2"/>
</dbReference>
<evidence type="ECO:0000256" key="1">
    <source>
        <dbReference type="ARBA" id="ARBA00022729"/>
    </source>
</evidence>
<dbReference type="OrthoDB" id="3233084at2"/>
<proteinExistence type="predicted"/>
<accession>A0A2U2MR77</accession>
<evidence type="ECO:0000313" key="6">
    <source>
        <dbReference type="Proteomes" id="UP000245753"/>
    </source>
</evidence>
<protein>
    <recommendedName>
        <fullName evidence="4">DUF5067 domain-containing protein</fullName>
    </recommendedName>
</protein>
<keyword evidence="1" id="KW-0732">Signal</keyword>
<sequence>MGIFGGKNGDHDANGGSDGYVSPFDDRSNYVNINDTSNHVDADDAPHDPTYIIAAADAPATKGRNEATASNWTAPSNTQPNTAPITPPSRKRPYSGADAALRHNARQRDPDARRAGAQARRKRRHPIRNIIAIIAILYLLSDVFPGIGSFLGLGGDSDGRSRSSSYSSYSPPKTAQPLRFKVLDRTGNLTYVERSDKTLSADFTIVSAQRGPKSCSGQNTLLVKYQTKNTSTTDIDMTSYLSFDVYDSGIGLRNIGCFTGDNPKGYEFSDTMRKIRPGASMEFMQAYELRNVADTSYDVRVGSHSRNMPTSIGASFTLPKDVNDLAATDVAKPGQIIKPDMPKDFTQGMTRLTGASYRYDDVTAGRQVDVKPVSAVKGPKTYKGAPTVIVTYRWVNRTPIPLSFTDAVTTTVYQNGVELKPTSFSDRFPGYSVATRDVPVMQDVPMTTTMAYELGSESQPVTTSMKGFASIGDKTVTKDLTLG</sequence>
<keyword evidence="3" id="KW-0812">Transmembrane</keyword>
<organism evidence="5 6">
    <name type="scientific">Bifidobacterium catulorum</name>
    <dbReference type="NCBI Taxonomy" id="1630173"/>
    <lineage>
        <taxon>Bacteria</taxon>
        <taxon>Bacillati</taxon>
        <taxon>Actinomycetota</taxon>
        <taxon>Actinomycetes</taxon>
        <taxon>Bifidobacteriales</taxon>
        <taxon>Bifidobacteriaceae</taxon>
        <taxon>Bifidobacterium</taxon>
    </lineage>
</organism>
<feature type="region of interest" description="Disordered" evidence="2">
    <location>
        <begin position="58"/>
        <end position="123"/>
    </location>
</feature>
<evidence type="ECO:0000256" key="2">
    <source>
        <dbReference type="SAM" id="MobiDB-lite"/>
    </source>
</evidence>
<feature type="domain" description="DUF5067" evidence="4">
    <location>
        <begin position="202"/>
        <end position="291"/>
    </location>
</feature>
<feature type="transmembrane region" description="Helical" evidence="3">
    <location>
        <begin position="130"/>
        <end position="153"/>
    </location>
</feature>
<evidence type="ECO:0000256" key="3">
    <source>
        <dbReference type="SAM" id="Phobius"/>
    </source>
</evidence>
<feature type="domain" description="DUF5067" evidence="4">
    <location>
        <begin position="367"/>
        <end position="462"/>
    </location>
</feature>
<feature type="region of interest" description="Disordered" evidence="2">
    <location>
        <begin position="1"/>
        <end position="22"/>
    </location>
</feature>
<gene>
    <name evidence="5" type="ORF">DF200_08180</name>
</gene>
<dbReference type="AlphaFoldDB" id="A0A2U2MR77"/>
<dbReference type="RefSeq" id="WP_109137787.1">
    <property type="nucleotide sequence ID" value="NZ_QFFN01000025.1"/>
</dbReference>
<feature type="compositionally biased region" description="Polar residues" evidence="2">
    <location>
        <begin position="67"/>
        <end position="84"/>
    </location>
</feature>
<comment type="caution">
    <text evidence="5">The sequence shown here is derived from an EMBL/GenBank/DDBJ whole genome shotgun (WGS) entry which is preliminary data.</text>
</comment>
<name>A0A2U2MR77_9BIFI</name>
<dbReference type="InterPro" id="IPR029050">
    <property type="entry name" value="Immunoprotect_excell_Ig-like"/>
</dbReference>
<reference evidence="5 6" key="1">
    <citation type="journal article" date="2018" name="Int. J. Syst. Evol. Microbiol.">
        <title>Bifidobacterium catulorum sp. nov., a novel taxon from the faeces of the baby common marmoset (Callithrix jacchus).</title>
        <authorList>
            <person name="Modesto M."/>
            <person name="Michelini S."/>
            <person name="Oki K."/>
            <person name="Biavati B."/>
            <person name="Watanabe K."/>
            <person name="Mattarelli P."/>
        </authorList>
    </citation>
    <scope>NUCLEOTIDE SEQUENCE [LARGE SCALE GENOMIC DNA]</scope>
    <source>
        <strain evidence="5 6">MRM 8.19</strain>
    </source>
</reference>
<keyword evidence="3" id="KW-1133">Transmembrane helix</keyword>
<evidence type="ECO:0000259" key="4">
    <source>
        <dbReference type="Pfam" id="PF16729"/>
    </source>
</evidence>
<keyword evidence="3" id="KW-0472">Membrane</keyword>
<evidence type="ECO:0000313" key="5">
    <source>
        <dbReference type="EMBL" id="PWG59334.1"/>
    </source>
</evidence>